<accession>A0A1G2HSA5</accession>
<evidence type="ECO:0000256" key="1">
    <source>
        <dbReference type="ARBA" id="ARBA00004236"/>
    </source>
</evidence>
<comment type="subcellular location">
    <subcellularLocation>
        <location evidence="1">Cell membrane</location>
    </subcellularLocation>
</comment>
<proteinExistence type="predicted"/>
<dbReference type="InterPro" id="IPR029044">
    <property type="entry name" value="Nucleotide-diphossugar_trans"/>
</dbReference>
<evidence type="ECO:0000256" key="4">
    <source>
        <dbReference type="ARBA" id="ARBA00022679"/>
    </source>
</evidence>
<dbReference type="EMBL" id="MHOP01000023">
    <property type="protein sequence ID" value="OGZ65422.1"/>
    <property type="molecule type" value="Genomic_DNA"/>
</dbReference>
<dbReference type="InterPro" id="IPR001173">
    <property type="entry name" value="Glyco_trans_2-like"/>
</dbReference>
<keyword evidence="5" id="KW-0472">Membrane</keyword>
<evidence type="ECO:0000256" key="2">
    <source>
        <dbReference type="ARBA" id="ARBA00022475"/>
    </source>
</evidence>
<evidence type="ECO:0000313" key="8">
    <source>
        <dbReference type="Proteomes" id="UP000178774"/>
    </source>
</evidence>
<dbReference type="Proteomes" id="UP000178774">
    <property type="component" value="Unassembled WGS sequence"/>
</dbReference>
<evidence type="ECO:0000313" key="7">
    <source>
        <dbReference type="EMBL" id="OGZ65422.1"/>
    </source>
</evidence>
<dbReference type="AlphaFoldDB" id="A0A1G2HSA5"/>
<name>A0A1G2HSA5_9BACT</name>
<reference evidence="7 8" key="1">
    <citation type="journal article" date="2016" name="Nat. Commun.">
        <title>Thousands of microbial genomes shed light on interconnected biogeochemical processes in an aquifer system.</title>
        <authorList>
            <person name="Anantharaman K."/>
            <person name="Brown C.T."/>
            <person name="Hug L.A."/>
            <person name="Sharon I."/>
            <person name="Castelle C.J."/>
            <person name="Probst A.J."/>
            <person name="Thomas B.C."/>
            <person name="Singh A."/>
            <person name="Wilkins M.J."/>
            <person name="Karaoz U."/>
            <person name="Brodie E.L."/>
            <person name="Williams K.H."/>
            <person name="Hubbard S.S."/>
            <person name="Banfield J.F."/>
        </authorList>
    </citation>
    <scope>NUCLEOTIDE SEQUENCE [LARGE SCALE GENOMIC DNA]</scope>
</reference>
<feature type="domain" description="Glycosyltransferase 2-like" evidence="6">
    <location>
        <begin position="3"/>
        <end position="129"/>
    </location>
</feature>
<comment type="caution">
    <text evidence="7">The sequence shown here is derived from an EMBL/GenBank/DDBJ whole genome shotgun (WGS) entry which is preliminary data.</text>
</comment>
<keyword evidence="3" id="KW-0328">Glycosyltransferase</keyword>
<dbReference type="PANTHER" id="PTHR43646">
    <property type="entry name" value="GLYCOSYLTRANSFERASE"/>
    <property type="match status" value="1"/>
</dbReference>
<keyword evidence="4" id="KW-0808">Transferase</keyword>
<organism evidence="7 8">
    <name type="scientific">Candidatus Staskawiczbacteria bacterium RIFCSPHIGHO2_01_FULL_41_41</name>
    <dbReference type="NCBI Taxonomy" id="1802203"/>
    <lineage>
        <taxon>Bacteria</taxon>
        <taxon>Candidatus Staskawicziibacteriota</taxon>
    </lineage>
</organism>
<gene>
    <name evidence="7" type="ORF">A2822_02830</name>
</gene>
<protein>
    <recommendedName>
        <fullName evidence="6">Glycosyltransferase 2-like domain-containing protein</fullName>
    </recommendedName>
</protein>
<dbReference type="PANTHER" id="PTHR43646:SF2">
    <property type="entry name" value="GLYCOSYLTRANSFERASE 2-LIKE DOMAIN-CONTAINING PROTEIN"/>
    <property type="match status" value="1"/>
</dbReference>
<keyword evidence="2" id="KW-1003">Cell membrane</keyword>
<dbReference type="Gene3D" id="3.90.550.10">
    <property type="entry name" value="Spore Coat Polysaccharide Biosynthesis Protein SpsA, Chain A"/>
    <property type="match status" value="1"/>
</dbReference>
<dbReference type="Pfam" id="PF00535">
    <property type="entry name" value="Glycos_transf_2"/>
    <property type="match status" value="1"/>
</dbReference>
<evidence type="ECO:0000259" key="6">
    <source>
        <dbReference type="Pfam" id="PF00535"/>
    </source>
</evidence>
<dbReference type="SUPFAM" id="SSF53448">
    <property type="entry name" value="Nucleotide-diphospho-sugar transferases"/>
    <property type="match status" value="1"/>
</dbReference>
<dbReference type="GO" id="GO:0005886">
    <property type="term" value="C:plasma membrane"/>
    <property type="evidence" value="ECO:0007669"/>
    <property type="project" value="UniProtKB-SubCell"/>
</dbReference>
<evidence type="ECO:0000256" key="3">
    <source>
        <dbReference type="ARBA" id="ARBA00022676"/>
    </source>
</evidence>
<evidence type="ECO:0000256" key="5">
    <source>
        <dbReference type="ARBA" id="ARBA00023136"/>
    </source>
</evidence>
<dbReference type="GO" id="GO:0016757">
    <property type="term" value="F:glycosyltransferase activity"/>
    <property type="evidence" value="ECO:0007669"/>
    <property type="project" value="UniProtKB-KW"/>
</dbReference>
<sequence length="234" mass="26948">MLSIIIPTLNEEECLPLLLDSIKKQHVHDYEIIVADAKSKDKTLDIVKQHGCRVVEGGLPAKGRNNGAKAAKGELLFFLDADTVLPENFFEKSLREFSKRKLDIASFCLRPYPENRFEYFLINMFYNKMMVVLENILPHAAMGILVKRELFSKINGFDESITLAEDHDFARRCSKFSRFGVIRSAEVSVSTRRFKKDGWLVIGGKFFLCQLHMIFIGPVRSGIFNYKFNHYKND</sequence>